<evidence type="ECO:0000256" key="1">
    <source>
        <dbReference type="ARBA" id="ARBA00010139"/>
    </source>
</evidence>
<organism evidence="5 6">
    <name type="scientific">Macrophomina phaseolina</name>
    <dbReference type="NCBI Taxonomy" id="35725"/>
    <lineage>
        <taxon>Eukaryota</taxon>
        <taxon>Fungi</taxon>
        <taxon>Dikarya</taxon>
        <taxon>Ascomycota</taxon>
        <taxon>Pezizomycotina</taxon>
        <taxon>Dothideomycetes</taxon>
        <taxon>Dothideomycetes incertae sedis</taxon>
        <taxon>Botryosphaeriales</taxon>
        <taxon>Botryosphaeriaceae</taxon>
        <taxon>Macrophomina</taxon>
    </lineage>
</organism>
<dbReference type="InterPro" id="IPR036188">
    <property type="entry name" value="FAD/NAD-bd_sf"/>
</dbReference>
<keyword evidence="3" id="KW-0274">FAD</keyword>
<dbReference type="Pfam" id="PF00743">
    <property type="entry name" value="FMO-like"/>
    <property type="match status" value="1"/>
</dbReference>
<dbReference type="EMBL" id="JAGTJR010000057">
    <property type="protein sequence ID" value="KAH7025578.1"/>
    <property type="molecule type" value="Genomic_DNA"/>
</dbReference>
<reference evidence="5 6" key="1">
    <citation type="journal article" date="2021" name="Nat. Commun.">
        <title>Genetic determinants of endophytism in the Arabidopsis root mycobiome.</title>
        <authorList>
            <person name="Mesny F."/>
            <person name="Miyauchi S."/>
            <person name="Thiergart T."/>
            <person name="Pickel B."/>
            <person name="Atanasova L."/>
            <person name="Karlsson M."/>
            <person name="Huettel B."/>
            <person name="Barry K.W."/>
            <person name="Haridas S."/>
            <person name="Chen C."/>
            <person name="Bauer D."/>
            <person name="Andreopoulos W."/>
            <person name="Pangilinan J."/>
            <person name="LaButti K."/>
            <person name="Riley R."/>
            <person name="Lipzen A."/>
            <person name="Clum A."/>
            <person name="Drula E."/>
            <person name="Henrissat B."/>
            <person name="Kohler A."/>
            <person name="Grigoriev I.V."/>
            <person name="Martin F.M."/>
            <person name="Hacquard S."/>
        </authorList>
    </citation>
    <scope>NUCLEOTIDE SEQUENCE [LARGE SCALE GENOMIC DNA]</scope>
    <source>
        <strain evidence="5 6">MPI-SDFR-AT-0080</strain>
    </source>
</reference>
<evidence type="ECO:0000313" key="5">
    <source>
        <dbReference type="EMBL" id="KAH7025578.1"/>
    </source>
</evidence>
<accession>A0ABQ8FTP3</accession>
<dbReference type="PANTHER" id="PTHR42877:SF4">
    <property type="entry name" value="FAD_NAD(P)-BINDING DOMAIN-CONTAINING PROTEIN-RELATED"/>
    <property type="match status" value="1"/>
</dbReference>
<dbReference type="InterPro" id="IPR051209">
    <property type="entry name" value="FAD-bind_Monooxygenase_sf"/>
</dbReference>
<dbReference type="PANTHER" id="PTHR42877">
    <property type="entry name" value="L-ORNITHINE N(5)-MONOOXYGENASE-RELATED"/>
    <property type="match status" value="1"/>
</dbReference>
<comment type="caution">
    <text evidence="5">The sequence shown here is derived from an EMBL/GenBank/DDBJ whole genome shotgun (WGS) entry which is preliminary data.</text>
</comment>
<comment type="similarity">
    <text evidence="1">Belongs to the FAD-binding monooxygenase family.</text>
</comment>
<protein>
    <recommendedName>
        <fullName evidence="7">Flavin-containing monooxygenase-like protein</fullName>
    </recommendedName>
</protein>
<evidence type="ECO:0000313" key="6">
    <source>
        <dbReference type="Proteomes" id="UP000774617"/>
    </source>
</evidence>
<proteinExistence type="inferred from homology"/>
<dbReference type="SUPFAM" id="SSF51905">
    <property type="entry name" value="FAD/NAD(P)-binding domain"/>
    <property type="match status" value="1"/>
</dbReference>
<dbReference type="InterPro" id="IPR020946">
    <property type="entry name" value="Flavin_mOase-like"/>
</dbReference>
<keyword evidence="6" id="KW-1185">Reference proteome</keyword>
<dbReference type="Proteomes" id="UP000774617">
    <property type="component" value="Unassembled WGS sequence"/>
</dbReference>
<name>A0ABQ8FTP3_9PEZI</name>
<evidence type="ECO:0008006" key="7">
    <source>
        <dbReference type="Google" id="ProtNLM"/>
    </source>
</evidence>
<evidence type="ECO:0000256" key="4">
    <source>
        <dbReference type="ARBA" id="ARBA00023002"/>
    </source>
</evidence>
<keyword evidence="2" id="KW-0285">Flavoprotein</keyword>
<keyword evidence="4" id="KW-0560">Oxidoreductase</keyword>
<sequence length="561" mass="63427">MALGGNLNDLPYGEASPIMADYGHYPAFDAKQRPIHVLVAGMGISGIALAIELKKRPNITFEIFEKNADVGGTWFENTYPGVACDLASHVYQYTFAWNPNWTSRFAPGHEIRKYYSDVATKFDVRRFAHFNTRVNSATWDEVSGKWTVLVTGKGDEAPRAVKGDVFVNAGGVLNNWRWPDIEGLHDFRGTLLHTANWNESPEFEGKTVAVIGSGASGVQILPQVQPKAAHVLQFVRTPTYLLPFVGFGPEHEKWNEPYSEEHKQRLRTDPEYYLQFRKTLEKEHHGFAVMRRDSKEQKEARKVVTEAMRKILKSKDLQDKLIPNFEFWCNRPSPGLLFLEAVQKENVEVLTTSITRFVPEGIQTADGQVHHVDAIICATGFDVSFRPHYDIIGQDGLNLSQLWKQKSAEGYLGVSVAGFPNYFSLLGPNSPIGNGSVTATIEYLSKYICQALEKMQHDQIKSMRVKRSVEVAFNGYAQAVHKDLVWTGDCKSFYKGKDGRIVAMWPGAGSHYLHAIEKPRFEDYEIDYIHGHPFVFLGDGSTQREVSGEDMTWYLKECQYL</sequence>
<gene>
    <name evidence="5" type="ORF">B0J12DRAFT_771672</name>
</gene>
<evidence type="ECO:0000256" key="2">
    <source>
        <dbReference type="ARBA" id="ARBA00022630"/>
    </source>
</evidence>
<evidence type="ECO:0000256" key="3">
    <source>
        <dbReference type="ARBA" id="ARBA00022827"/>
    </source>
</evidence>
<dbReference type="Gene3D" id="3.50.50.60">
    <property type="entry name" value="FAD/NAD(P)-binding domain"/>
    <property type="match status" value="2"/>
</dbReference>